<dbReference type="STRING" id="380358.XALC_1858"/>
<dbReference type="KEGG" id="xal:XALC_1858"/>
<protein>
    <recommendedName>
        <fullName evidence="3">Helix-turn-helix domain-containing protein</fullName>
    </recommendedName>
</protein>
<organism evidence="1 2">
    <name type="scientific">Xanthomonas albilineans (strain GPE PC73 / CFBP 7063)</name>
    <dbReference type="NCBI Taxonomy" id="380358"/>
    <lineage>
        <taxon>Bacteria</taxon>
        <taxon>Pseudomonadati</taxon>
        <taxon>Pseudomonadota</taxon>
        <taxon>Gammaproteobacteria</taxon>
        <taxon>Lysobacterales</taxon>
        <taxon>Lysobacteraceae</taxon>
        <taxon>Xanthomonas</taxon>
    </lineage>
</organism>
<name>D2U8M2_XANAP</name>
<dbReference type="RefSeq" id="WP_012916349.1">
    <property type="nucleotide sequence ID" value="NC_013722.1"/>
</dbReference>
<accession>D2U8M2</accession>
<dbReference type="eggNOG" id="ENOG5030A7D">
    <property type="taxonomic scope" value="Bacteria"/>
</dbReference>
<gene>
    <name evidence="1" type="ordered locus">XALc_1858</name>
</gene>
<keyword evidence="2" id="KW-1185">Reference proteome</keyword>
<sequence length="66" mass="7306">MTDNTSPAFGPLVETCAAWGISRTVAFELARNGKLETFSIGRRRYVYLDSLRTLPERLADDSAKVA</sequence>
<dbReference type="AlphaFoldDB" id="D2U8M2"/>
<dbReference type="GeneID" id="57877164"/>
<evidence type="ECO:0000313" key="1">
    <source>
        <dbReference type="EMBL" id="CBA16348.1"/>
    </source>
</evidence>
<reference evidence="1 2" key="1">
    <citation type="journal article" date="2009" name="BMC Genomics">
        <title>The complete genome sequence of Xanthomonas albilineans provides new insights into the reductive genome evolution of the xylem-limited Xanthomonadaceae.</title>
        <authorList>
            <person name="Pieretti I."/>
            <person name="Royer M."/>
            <person name="Barbe V."/>
            <person name="Carrere S."/>
            <person name="Koebnik R."/>
            <person name="Cociancich S."/>
            <person name="Couloux A."/>
            <person name="Darrasse A."/>
            <person name="Gouzy J."/>
            <person name="Jacques M.A."/>
            <person name="Lauber E."/>
            <person name="Manceau C."/>
            <person name="Mangenot S."/>
            <person name="Poussier S."/>
            <person name="Segurens B."/>
            <person name="Szurek B."/>
            <person name="Verdier V."/>
            <person name="Arlat M."/>
            <person name="Rott P."/>
        </authorList>
    </citation>
    <scope>NUCLEOTIDE SEQUENCE [LARGE SCALE GENOMIC DNA]</scope>
    <source>
        <strain evidence="2">GPE PC73 / CFBP 7063</strain>
    </source>
</reference>
<dbReference type="EMBL" id="FP565176">
    <property type="protein sequence ID" value="CBA16348.1"/>
    <property type="molecule type" value="Genomic_DNA"/>
</dbReference>
<evidence type="ECO:0000313" key="2">
    <source>
        <dbReference type="Proteomes" id="UP000001890"/>
    </source>
</evidence>
<evidence type="ECO:0008006" key="3">
    <source>
        <dbReference type="Google" id="ProtNLM"/>
    </source>
</evidence>
<dbReference type="Proteomes" id="UP000001890">
    <property type="component" value="Chromosome"/>
</dbReference>
<proteinExistence type="predicted"/>